<evidence type="ECO:0000256" key="2">
    <source>
        <dbReference type="ARBA" id="ARBA00023128"/>
    </source>
</evidence>
<evidence type="ECO:0000313" key="6">
    <source>
        <dbReference type="WBParaSite" id="PTRK_0001588900.1"/>
    </source>
</evidence>
<comment type="similarity">
    <text evidence="4">Belongs to the SDHAF2 family.</text>
</comment>
<dbReference type="WBParaSite" id="PTRK_0001588900.1">
    <property type="protein sequence ID" value="PTRK_0001588900.1"/>
    <property type="gene ID" value="PTRK_0001588900"/>
</dbReference>
<dbReference type="SUPFAM" id="SSF109910">
    <property type="entry name" value="YgfY-like"/>
    <property type="match status" value="1"/>
</dbReference>
<dbReference type="PANTHER" id="PTHR12469">
    <property type="entry name" value="PROTEIN EMI5 HOMOLOG, MITOCHONDRIAL"/>
    <property type="match status" value="1"/>
</dbReference>
<keyword evidence="3 4" id="KW-0143">Chaperone</keyword>
<reference evidence="6" key="1">
    <citation type="submission" date="2017-02" db="UniProtKB">
        <authorList>
            <consortium name="WormBaseParasite"/>
        </authorList>
    </citation>
    <scope>IDENTIFICATION</scope>
</reference>
<name>A0A0N5A2M8_PARTI</name>
<dbReference type="InterPro" id="IPR005631">
    <property type="entry name" value="SDH"/>
</dbReference>
<evidence type="ECO:0000313" key="5">
    <source>
        <dbReference type="Proteomes" id="UP000038045"/>
    </source>
</evidence>
<accession>A0A0N5A2M8</accession>
<sequence length="138" mass="16296">MTFLRLVRSAKISFDIISRRNLFVTLSKNVVSTDLKEKINYKELDLDKWRARLYYQSKKRGILENDIIFGDFADDILKKLSPKQLEEYDKLINGDTNEWDLFYYVSGRKEAPKDIAETSVFPIIKKYVSEKEGMKNQN</sequence>
<evidence type="ECO:0000256" key="1">
    <source>
        <dbReference type="ARBA" id="ARBA00004305"/>
    </source>
</evidence>
<dbReference type="GO" id="GO:0034553">
    <property type="term" value="P:mitochondrial respiratory chain complex II assembly"/>
    <property type="evidence" value="ECO:0007669"/>
    <property type="project" value="TreeGrafter"/>
</dbReference>
<evidence type="ECO:0000256" key="3">
    <source>
        <dbReference type="ARBA" id="ARBA00023186"/>
    </source>
</evidence>
<dbReference type="Proteomes" id="UP000038045">
    <property type="component" value="Unplaced"/>
</dbReference>
<dbReference type="GO" id="GO:0006099">
    <property type="term" value="P:tricarboxylic acid cycle"/>
    <property type="evidence" value="ECO:0007669"/>
    <property type="project" value="TreeGrafter"/>
</dbReference>
<comment type="subcellular location">
    <subcellularLocation>
        <location evidence="1 4">Mitochondrion matrix</location>
    </subcellularLocation>
</comment>
<keyword evidence="5" id="KW-1185">Reference proteome</keyword>
<dbReference type="Gene3D" id="1.10.150.250">
    <property type="entry name" value="Flavinator of succinate dehydrogenase"/>
    <property type="match status" value="1"/>
</dbReference>
<dbReference type="STRING" id="131310.A0A0N5A2M8"/>
<dbReference type="FunFam" id="1.10.150.250:FF:000002">
    <property type="entry name" value="Succinate dehydrogenase assembly factor 2, mitochondrial"/>
    <property type="match status" value="1"/>
</dbReference>
<organism evidence="5 6">
    <name type="scientific">Parastrongyloides trichosuri</name>
    <name type="common">Possum-specific nematode worm</name>
    <dbReference type="NCBI Taxonomy" id="131310"/>
    <lineage>
        <taxon>Eukaryota</taxon>
        <taxon>Metazoa</taxon>
        <taxon>Ecdysozoa</taxon>
        <taxon>Nematoda</taxon>
        <taxon>Chromadorea</taxon>
        <taxon>Rhabditida</taxon>
        <taxon>Tylenchina</taxon>
        <taxon>Panagrolaimomorpha</taxon>
        <taxon>Strongyloidoidea</taxon>
        <taxon>Strongyloididae</taxon>
        <taxon>Parastrongyloides</taxon>
    </lineage>
</organism>
<dbReference type="GO" id="GO:0006121">
    <property type="term" value="P:mitochondrial electron transport, succinate to ubiquinone"/>
    <property type="evidence" value="ECO:0007669"/>
    <property type="project" value="UniProtKB-UniRule"/>
</dbReference>
<dbReference type="Pfam" id="PF03937">
    <property type="entry name" value="Sdh5"/>
    <property type="match status" value="1"/>
</dbReference>
<protein>
    <recommendedName>
        <fullName evidence="4">Succinate dehydrogenase assembly factor 2, mitochondrial</fullName>
        <shortName evidence="4">SDH assembly factor 2</shortName>
        <shortName evidence="4">SDHAF2</shortName>
    </recommendedName>
</protein>
<dbReference type="HAMAP" id="MF_03057">
    <property type="entry name" value="SDHAF2"/>
    <property type="match status" value="1"/>
</dbReference>
<dbReference type="GO" id="GO:0005759">
    <property type="term" value="C:mitochondrial matrix"/>
    <property type="evidence" value="ECO:0007669"/>
    <property type="project" value="UniProtKB-SubCell"/>
</dbReference>
<dbReference type="PANTHER" id="PTHR12469:SF2">
    <property type="entry name" value="SUCCINATE DEHYDROGENASE ASSEMBLY FACTOR 2, MITOCHONDRIAL"/>
    <property type="match status" value="1"/>
</dbReference>
<dbReference type="InterPro" id="IPR036714">
    <property type="entry name" value="SDH_sf"/>
</dbReference>
<proteinExistence type="inferred from homology"/>
<keyword evidence="2 4" id="KW-0496">Mitochondrion</keyword>
<comment type="subunit">
    <text evidence="4">Interacts with the flavoprotein subunit within the SDH catalytic dimer.</text>
</comment>
<dbReference type="AlphaFoldDB" id="A0A0N5A2M8"/>
<evidence type="ECO:0000256" key="4">
    <source>
        <dbReference type="HAMAP-Rule" id="MF_03057"/>
    </source>
</evidence>
<dbReference type="InterPro" id="IPR028882">
    <property type="entry name" value="SDHAF2"/>
</dbReference>
<comment type="function">
    <text evidence="4">Plays an essential role in the assembly of succinate dehydrogenase (SDH), an enzyme complex (also referred to as respiratory complex II) that is a component of both the tricarboxylic acid (TCA) cycle and the mitochondrial electron transport chain, and which couples the oxidation of succinate to fumarate with the reduction of ubiquinone (coenzyme Q) to ubiquinol. Required for flavinylation (covalent attachment of FAD) of the flavoprotein subunit of the SDH catalytic dimer.</text>
</comment>